<keyword evidence="6" id="KW-1185">Reference proteome</keyword>
<evidence type="ECO:0000256" key="2">
    <source>
        <dbReference type="ARBA" id="ARBA00004496"/>
    </source>
</evidence>
<dbReference type="GO" id="GO:0005634">
    <property type="term" value="C:nucleus"/>
    <property type="evidence" value="ECO:0007669"/>
    <property type="project" value="UniProtKB-SubCell"/>
</dbReference>
<dbReference type="PANTHER" id="PTHR18829">
    <property type="entry name" value="PROTEIN YAE1 HOMOLOG"/>
    <property type="match status" value="1"/>
</dbReference>
<proteinExistence type="predicted"/>
<dbReference type="RefSeq" id="XP_015584837.1">
    <property type="nucleotide sequence ID" value="XM_015729351.2"/>
</dbReference>
<dbReference type="Proteomes" id="UP000694920">
    <property type="component" value="Unplaced"/>
</dbReference>
<dbReference type="RefSeq" id="XP_015584838.1">
    <property type="nucleotide sequence ID" value="XM_015729352.2"/>
</dbReference>
<dbReference type="GeneID" id="107262802"/>
<keyword evidence="3" id="KW-0963">Cytoplasm</keyword>
<keyword evidence="4" id="KW-0539">Nucleus</keyword>
<reference evidence="7 8" key="1">
    <citation type="submission" date="2025-04" db="UniProtKB">
        <authorList>
            <consortium name="RefSeq"/>
        </authorList>
    </citation>
    <scope>IDENTIFICATION</scope>
</reference>
<evidence type="ECO:0000313" key="11">
    <source>
        <dbReference type="RefSeq" id="XP_015584840.1"/>
    </source>
</evidence>
<dbReference type="InterPro" id="IPR038881">
    <property type="entry name" value="Yae1-like"/>
</dbReference>
<dbReference type="InterPro" id="IPR019191">
    <property type="entry name" value="Essential_protein_Yae1_N"/>
</dbReference>
<evidence type="ECO:0000313" key="7">
    <source>
        <dbReference type="RefSeq" id="XP_015584835.1"/>
    </source>
</evidence>
<dbReference type="AlphaFoldDB" id="A0AAJ7BFN5"/>
<feature type="domain" description="Essential protein Yae1 N-terminal" evidence="5">
    <location>
        <begin position="29"/>
        <end position="67"/>
    </location>
</feature>
<gene>
    <name evidence="7 8 9 10 11" type="primary">LOC107262802</name>
</gene>
<dbReference type="KEGG" id="ccin:107262802"/>
<comment type="subcellular location">
    <subcellularLocation>
        <location evidence="2">Cytoplasm</location>
    </subcellularLocation>
    <subcellularLocation>
        <location evidence="1">Nucleus</location>
    </subcellularLocation>
</comment>
<name>A0AAJ7BFN5_CEPCN</name>
<evidence type="ECO:0000313" key="10">
    <source>
        <dbReference type="RefSeq" id="XP_015584838.1"/>
    </source>
</evidence>
<dbReference type="RefSeq" id="XP_015584836.1">
    <property type="nucleotide sequence ID" value="XM_015729350.2"/>
</dbReference>
<evidence type="ECO:0000313" key="6">
    <source>
        <dbReference type="Proteomes" id="UP000694920"/>
    </source>
</evidence>
<organism evidence="6 7">
    <name type="scientific">Cephus cinctus</name>
    <name type="common">Wheat stem sawfly</name>
    <dbReference type="NCBI Taxonomy" id="211228"/>
    <lineage>
        <taxon>Eukaryota</taxon>
        <taxon>Metazoa</taxon>
        <taxon>Ecdysozoa</taxon>
        <taxon>Arthropoda</taxon>
        <taxon>Hexapoda</taxon>
        <taxon>Insecta</taxon>
        <taxon>Pterygota</taxon>
        <taxon>Neoptera</taxon>
        <taxon>Endopterygota</taxon>
        <taxon>Hymenoptera</taxon>
        <taxon>Cephoidea</taxon>
        <taxon>Cephidae</taxon>
        <taxon>Cephus</taxon>
    </lineage>
</organism>
<dbReference type="RefSeq" id="XP_015584840.1">
    <property type="nucleotide sequence ID" value="XM_015729354.2"/>
</dbReference>
<dbReference type="RefSeq" id="XP_015584835.1">
    <property type="nucleotide sequence ID" value="XM_015729349.2"/>
</dbReference>
<accession>A0AAJ7BFN5</accession>
<evidence type="ECO:0000313" key="8">
    <source>
        <dbReference type="RefSeq" id="XP_015584836.1"/>
    </source>
</evidence>
<sequence>MDDQKNTEDVLELASKTWNRLTNAAVKAGFREGIEDGRQSVFQEGFDKGYKEAFKTAFELGRYKGLAAGLPKDHNHPLEISSILDKTRRGECYICLKNTRTKKSNETFDEKSIDDIIEDQRKHSTIVLDRLHEYFELLMKDCNVDISETKL</sequence>
<dbReference type="GO" id="GO:0005737">
    <property type="term" value="C:cytoplasm"/>
    <property type="evidence" value="ECO:0007669"/>
    <property type="project" value="UniProtKB-SubCell"/>
</dbReference>
<dbReference type="Pfam" id="PF09811">
    <property type="entry name" value="Yae1_N"/>
    <property type="match status" value="1"/>
</dbReference>
<evidence type="ECO:0000259" key="5">
    <source>
        <dbReference type="Pfam" id="PF09811"/>
    </source>
</evidence>
<protein>
    <submittedName>
        <fullName evidence="7 8">Yae1 domain-containing protein 1</fullName>
    </submittedName>
</protein>
<evidence type="ECO:0000256" key="3">
    <source>
        <dbReference type="ARBA" id="ARBA00022490"/>
    </source>
</evidence>
<evidence type="ECO:0000256" key="1">
    <source>
        <dbReference type="ARBA" id="ARBA00004123"/>
    </source>
</evidence>
<evidence type="ECO:0000313" key="9">
    <source>
        <dbReference type="RefSeq" id="XP_015584837.1"/>
    </source>
</evidence>
<dbReference type="PANTHER" id="PTHR18829:SF0">
    <property type="entry name" value="PROTEIN YAE1 HOMOLOG"/>
    <property type="match status" value="1"/>
</dbReference>
<evidence type="ECO:0000256" key="4">
    <source>
        <dbReference type="ARBA" id="ARBA00023242"/>
    </source>
</evidence>